<dbReference type="InterPro" id="IPR003385">
    <property type="entry name" value="Glyco_hydro_77"/>
</dbReference>
<dbReference type="InterPro" id="IPR017853">
    <property type="entry name" value="GH"/>
</dbReference>
<evidence type="ECO:0000313" key="12">
    <source>
        <dbReference type="Proteomes" id="UP000050514"/>
    </source>
</evidence>
<keyword evidence="5 10" id="KW-0328">Glycosyltransferase</keyword>
<dbReference type="Gene3D" id="3.20.20.80">
    <property type="entry name" value="Glycosidases"/>
    <property type="match status" value="1"/>
</dbReference>
<dbReference type="GO" id="GO:0004134">
    <property type="term" value="F:4-alpha-glucanotransferase activity"/>
    <property type="evidence" value="ECO:0007669"/>
    <property type="project" value="UniProtKB-EC"/>
</dbReference>
<dbReference type="Proteomes" id="UP000050514">
    <property type="component" value="Unassembled WGS sequence"/>
</dbReference>
<keyword evidence="6 10" id="KW-0808">Transferase</keyword>
<dbReference type="PATRIC" id="fig|360411.5.peg.2537"/>
<evidence type="ECO:0000313" key="11">
    <source>
        <dbReference type="EMBL" id="KPL73922.1"/>
    </source>
</evidence>
<evidence type="ECO:0000256" key="4">
    <source>
        <dbReference type="ARBA" id="ARBA00020295"/>
    </source>
</evidence>
<evidence type="ECO:0000256" key="8">
    <source>
        <dbReference type="ARBA" id="ARBA00031423"/>
    </source>
</evidence>
<evidence type="ECO:0000256" key="6">
    <source>
        <dbReference type="ARBA" id="ARBA00022679"/>
    </source>
</evidence>
<dbReference type="GO" id="GO:0005975">
    <property type="term" value="P:carbohydrate metabolic process"/>
    <property type="evidence" value="ECO:0007669"/>
    <property type="project" value="InterPro"/>
</dbReference>
<comment type="catalytic activity">
    <reaction evidence="1 10">
        <text>Transfers a segment of a (1-&gt;4)-alpha-D-glucan to a new position in an acceptor, which may be glucose or a (1-&gt;4)-alpha-D-glucan.</text>
        <dbReference type="EC" id="2.4.1.25"/>
    </reaction>
</comment>
<dbReference type="OrthoDB" id="9811841at2"/>
<proteinExistence type="inferred from homology"/>
<evidence type="ECO:0000256" key="9">
    <source>
        <dbReference type="ARBA" id="ARBA00031501"/>
    </source>
</evidence>
<accession>A0A0N8GM01</accession>
<dbReference type="Pfam" id="PF02446">
    <property type="entry name" value="Glyco_hydro_77"/>
    <property type="match status" value="1"/>
</dbReference>
<reference evidence="11 12" key="1">
    <citation type="submission" date="2015-07" db="EMBL/GenBank/DDBJ databases">
        <title>Draft genome of Bellilinea caldifistulae DSM 17877.</title>
        <authorList>
            <person name="Hemp J."/>
            <person name="Ward L.M."/>
            <person name="Pace L.A."/>
            <person name="Fischer W.W."/>
        </authorList>
    </citation>
    <scope>NUCLEOTIDE SEQUENCE [LARGE SCALE GENOMIC DNA]</scope>
    <source>
        <strain evidence="11 12">GOMI-1</strain>
    </source>
</reference>
<name>A0A0N8GM01_9CHLR</name>
<dbReference type="NCBIfam" id="NF011079">
    <property type="entry name" value="PRK14508.1-2"/>
    <property type="match status" value="1"/>
</dbReference>
<keyword evidence="7 10" id="KW-0119">Carbohydrate metabolism</keyword>
<comment type="caution">
    <text evidence="11">The sequence shown here is derived from an EMBL/GenBank/DDBJ whole genome shotgun (WGS) entry which is preliminary data.</text>
</comment>
<sequence length="512" mass="58997">MKFKRAAGIILHPTSLPGPDGIGDLGPEAYRWINFLAESGCKLWQVLPLGPTGYGDSPYQCFSAFAGNPYLISPALLLEDGLLRRSDLTDRPEFNPIRIDYGLAINWKLKILDRAYENFKHQKNPTLNNAYRRFVEEEADWLNDFALFMAIKEANGGVSWDHWPKELRTRQPQAIDQFKQSEADRIQRHAFRQFLFFRQWLDLKAYANQKNILIIGDIPIFVAYDSADAWSNPELFYLDEEGKPTVVAGVPPDYFSPTGQLWGNPLYKWEIHRQQNFRWWIRRMQATLRLVDIVRLDHFRGFAGYWEVPFGMPTAEIGRWVKGPGKELFNAIREALGDLPIIAEDLGVITPDVVELRDSFNLPGMKVFQFAFTTDPLDPFLPHNYETNCVAYTGTHDNDTALGWYQSAPEKERDFIRRYLARSGEDISWDMIRAVWSSVAVFALAPMQDVLGLGNEARMNLPGRASGNWCWRLHPEAFNPVILKRLKEVNYLYARTDIERTAQTELPPNYPL</sequence>
<comment type="similarity">
    <text evidence="2 10">Belongs to the disproportionating enzyme family.</text>
</comment>
<keyword evidence="12" id="KW-1185">Reference proteome</keyword>
<protein>
    <recommendedName>
        <fullName evidence="4 10">4-alpha-glucanotransferase</fullName>
        <ecNumber evidence="3 10">2.4.1.25</ecNumber>
    </recommendedName>
    <alternativeName>
        <fullName evidence="8 10">Amylomaltase</fullName>
    </alternativeName>
    <alternativeName>
        <fullName evidence="9 10">Disproportionating enzyme</fullName>
    </alternativeName>
</protein>
<dbReference type="PANTHER" id="PTHR32438">
    <property type="entry name" value="4-ALPHA-GLUCANOTRANSFERASE DPE1, CHLOROPLASTIC/AMYLOPLASTIC"/>
    <property type="match status" value="1"/>
</dbReference>
<dbReference type="PANTHER" id="PTHR32438:SF5">
    <property type="entry name" value="4-ALPHA-GLUCANOTRANSFERASE DPE1, CHLOROPLASTIC_AMYLOPLASTIC"/>
    <property type="match status" value="1"/>
</dbReference>
<organism evidence="11 12">
    <name type="scientific">Bellilinea caldifistulae</name>
    <dbReference type="NCBI Taxonomy" id="360411"/>
    <lineage>
        <taxon>Bacteria</taxon>
        <taxon>Bacillati</taxon>
        <taxon>Chloroflexota</taxon>
        <taxon>Anaerolineae</taxon>
        <taxon>Anaerolineales</taxon>
        <taxon>Anaerolineaceae</taxon>
        <taxon>Bellilinea</taxon>
    </lineage>
</organism>
<gene>
    <name evidence="11" type="ORF">AC812_14190</name>
</gene>
<dbReference type="NCBIfam" id="NF011080">
    <property type="entry name" value="PRK14508.1-3"/>
    <property type="match status" value="1"/>
</dbReference>
<evidence type="ECO:0000256" key="7">
    <source>
        <dbReference type="ARBA" id="ARBA00023277"/>
    </source>
</evidence>
<evidence type="ECO:0000256" key="10">
    <source>
        <dbReference type="RuleBase" id="RU361207"/>
    </source>
</evidence>
<evidence type="ECO:0000256" key="3">
    <source>
        <dbReference type="ARBA" id="ARBA00012560"/>
    </source>
</evidence>
<evidence type="ECO:0000256" key="1">
    <source>
        <dbReference type="ARBA" id="ARBA00000439"/>
    </source>
</evidence>
<dbReference type="AlphaFoldDB" id="A0A0N8GM01"/>
<dbReference type="EMBL" id="LGHJ01000019">
    <property type="protein sequence ID" value="KPL73922.1"/>
    <property type="molecule type" value="Genomic_DNA"/>
</dbReference>
<dbReference type="NCBIfam" id="TIGR00217">
    <property type="entry name" value="malQ"/>
    <property type="match status" value="1"/>
</dbReference>
<dbReference type="STRING" id="360411.AC812_14190"/>
<dbReference type="EC" id="2.4.1.25" evidence="3 10"/>
<dbReference type="RefSeq" id="WP_061917732.1">
    <property type="nucleotide sequence ID" value="NZ_DF967971.1"/>
</dbReference>
<evidence type="ECO:0000256" key="5">
    <source>
        <dbReference type="ARBA" id="ARBA00022676"/>
    </source>
</evidence>
<evidence type="ECO:0000256" key="2">
    <source>
        <dbReference type="ARBA" id="ARBA00005684"/>
    </source>
</evidence>
<dbReference type="SUPFAM" id="SSF51445">
    <property type="entry name" value="(Trans)glycosidases"/>
    <property type="match status" value="1"/>
</dbReference>